<reference evidence="1 2" key="1">
    <citation type="journal article" date="2022" name="Hortic Res">
        <title>A haplotype resolved chromosomal level avocado genome allows analysis of novel avocado genes.</title>
        <authorList>
            <person name="Nath O."/>
            <person name="Fletcher S.J."/>
            <person name="Hayward A."/>
            <person name="Shaw L.M."/>
            <person name="Masouleh A.K."/>
            <person name="Furtado A."/>
            <person name="Henry R.J."/>
            <person name="Mitter N."/>
        </authorList>
    </citation>
    <scope>NUCLEOTIDE SEQUENCE [LARGE SCALE GENOMIC DNA]</scope>
    <source>
        <strain evidence="2">cv. Hass</strain>
    </source>
</reference>
<evidence type="ECO:0000313" key="2">
    <source>
        <dbReference type="Proteomes" id="UP001234297"/>
    </source>
</evidence>
<proteinExistence type="predicted"/>
<protein>
    <submittedName>
        <fullName evidence="1">Uncharacterized protein</fullName>
    </submittedName>
</protein>
<organism evidence="1 2">
    <name type="scientific">Persea americana</name>
    <name type="common">Avocado</name>
    <dbReference type="NCBI Taxonomy" id="3435"/>
    <lineage>
        <taxon>Eukaryota</taxon>
        <taxon>Viridiplantae</taxon>
        <taxon>Streptophyta</taxon>
        <taxon>Embryophyta</taxon>
        <taxon>Tracheophyta</taxon>
        <taxon>Spermatophyta</taxon>
        <taxon>Magnoliopsida</taxon>
        <taxon>Magnoliidae</taxon>
        <taxon>Laurales</taxon>
        <taxon>Lauraceae</taxon>
        <taxon>Persea</taxon>
    </lineage>
</organism>
<keyword evidence="2" id="KW-1185">Reference proteome</keyword>
<gene>
    <name evidence="1" type="ORF">MRB53_021438</name>
</gene>
<dbReference type="EMBL" id="CM056814">
    <property type="protein sequence ID" value="KAJ8628131.1"/>
    <property type="molecule type" value="Genomic_DNA"/>
</dbReference>
<dbReference type="Proteomes" id="UP001234297">
    <property type="component" value="Chromosome 6"/>
</dbReference>
<accession>A0ACC2L4M3</accession>
<sequence>MWKNSTISGEAAQEGQSGGMVDVMLMTSKVGEGQRGTQLDARVPKHLGLAIGFEEESKCESDSFSFFSSPLHHLS</sequence>
<name>A0ACC2L4M3_PERAE</name>
<evidence type="ECO:0000313" key="1">
    <source>
        <dbReference type="EMBL" id="KAJ8628131.1"/>
    </source>
</evidence>
<comment type="caution">
    <text evidence="1">The sequence shown here is derived from an EMBL/GenBank/DDBJ whole genome shotgun (WGS) entry which is preliminary data.</text>
</comment>